<evidence type="ECO:0000313" key="5">
    <source>
        <dbReference type="EMBL" id="TYB76479.1"/>
    </source>
</evidence>
<sequence length="63" mass="7251">MKEGTVKFYNRSKKFGFITINDTDEEVFVHASNLIDKIRESDKVTFEVEKGDRGLTAIKVRKA</sequence>
<keyword evidence="6" id="KW-1185">Reference proteome</keyword>
<dbReference type="EMBL" id="VSKK01000003">
    <property type="protein sequence ID" value="TYB76479.1"/>
    <property type="molecule type" value="Genomic_DNA"/>
</dbReference>
<dbReference type="InterPro" id="IPR002059">
    <property type="entry name" value="CSP_DNA-bd"/>
</dbReference>
<evidence type="ECO:0000256" key="3">
    <source>
        <dbReference type="RuleBase" id="RU000408"/>
    </source>
</evidence>
<comment type="caution">
    <text evidence="5">The sequence shown here is derived from an EMBL/GenBank/DDBJ whole genome shotgun (WGS) entry which is preliminary data.</text>
</comment>
<evidence type="ECO:0000313" key="6">
    <source>
        <dbReference type="Proteomes" id="UP000323720"/>
    </source>
</evidence>
<protein>
    <submittedName>
        <fullName evidence="5">Cold shock domain-containing protein</fullName>
    </submittedName>
</protein>
<dbReference type="InterPro" id="IPR012156">
    <property type="entry name" value="Cold_shock_CspA"/>
</dbReference>
<dbReference type="InterPro" id="IPR011129">
    <property type="entry name" value="CSD"/>
</dbReference>
<name>A0A5D0R5Z6_9FLAO</name>
<dbReference type="AlphaFoldDB" id="A0A5D0R5Z6"/>
<dbReference type="InterPro" id="IPR050181">
    <property type="entry name" value="Cold_shock_domain"/>
</dbReference>
<gene>
    <name evidence="5" type="ORF">ES674_11810</name>
</gene>
<dbReference type="Pfam" id="PF00313">
    <property type="entry name" value="CSD"/>
    <property type="match status" value="1"/>
</dbReference>
<dbReference type="Gene3D" id="2.40.50.140">
    <property type="entry name" value="Nucleic acid-binding proteins"/>
    <property type="match status" value="1"/>
</dbReference>
<organism evidence="5 6">
    <name type="scientific">Bizionia myxarmorum</name>
    <dbReference type="NCBI Taxonomy" id="291186"/>
    <lineage>
        <taxon>Bacteria</taxon>
        <taxon>Pseudomonadati</taxon>
        <taxon>Bacteroidota</taxon>
        <taxon>Flavobacteriia</taxon>
        <taxon>Flavobacteriales</taxon>
        <taxon>Flavobacteriaceae</taxon>
        <taxon>Bizionia</taxon>
    </lineage>
</organism>
<evidence type="ECO:0000256" key="2">
    <source>
        <dbReference type="ARBA" id="ARBA00022490"/>
    </source>
</evidence>
<dbReference type="SUPFAM" id="SSF50249">
    <property type="entry name" value="Nucleic acid-binding proteins"/>
    <property type="match status" value="1"/>
</dbReference>
<accession>A0A5D0R5Z6</accession>
<dbReference type="PROSITE" id="PS51857">
    <property type="entry name" value="CSD_2"/>
    <property type="match status" value="1"/>
</dbReference>
<dbReference type="InterPro" id="IPR019844">
    <property type="entry name" value="CSD_CS"/>
</dbReference>
<dbReference type="OrthoDB" id="9805039at2"/>
<reference evidence="5 6" key="1">
    <citation type="submission" date="2019-08" db="EMBL/GenBank/DDBJ databases">
        <title>Genomes of Antarctic Bizionia species.</title>
        <authorList>
            <person name="Bowman J.P."/>
        </authorList>
    </citation>
    <scope>NUCLEOTIDE SEQUENCE [LARGE SCALE GENOMIC DNA]</scope>
    <source>
        <strain evidence="5 6">ADA-4</strain>
    </source>
</reference>
<dbReference type="Proteomes" id="UP000323720">
    <property type="component" value="Unassembled WGS sequence"/>
</dbReference>
<proteinExistence type="predicted"/>
<dbReference type="CDD" id="cd04458">
    <property type="entry name" value="CSP_CDS"/>
    <property type="match status" value="1"/>
</dbReference>
<dbReference type="SMART" id="SM00357">
    <property type="entry name" value="CSP"/>
    <property type="match status" value="1"/>
</dbReference>
<dbReference type="PANTHER" id="PTHR11544">
    <property type="entry name" value="COLD SHOCK DOMAIN CONTAINING PROTEINS"/>
    <property type="match status" value="1"/>
</dbReference>
<evidence type="ECO:0000259" key="4">
    <source>
        <dbReference type="PROSITE" id="PS51857"/>
    </source>
</evidence>
<dbReference type="PROSITE" id="PS00352">
    <property type="entry name" value="CSD_1"/>
    <property type="match status" value="1"/>
</dbReference>
<evidence type="ECO:0000256" key="1">
    <source>
        <dbReference type="ARBA" id="ARBA00004496"/>
    </source>
</evidence>
<dbReference type="PIRSF" id="PIRSF002599">
    <property type="entry name" value="Cold_shock_A"/>
    <property type="match status" value="1"/>
</dbReference>
<feature type="domain" description="CSD" evidence="4">
    <location>
        <begin position="1"/>
        <end position="62"/>
    </location>
</feature>
<comment type="subcellular location">
    <subcellularLocation>
        <location evidence="1 3">Cytoplasm</location>
    </subcellularLocation>
</comment>
<keyword evidence="2" id="KW-0963">Cytoplasm</keyword>
<dbReference type="GO" id="GO:0003676">
    <property type="term" value="F:nucleic acid binding"/>
    <property type="evidence" value="ECO:0007669"/>
    <property type="project" value="InterPro"/>
</dbReference>
<dbReference type="PRINTS" id="PR00050">
    <property type="entry name" value="COLDSHOCK"/>
</dbReference>
<dbReference type="InterPro" id="IPR012340">
    <property type="entry name" value="NA-bd_OB-fold"/>
</dbReference>
<dbReference type="GO" id="GO:0005829">
    <property type="term" value="C:cytosol"/>
    <property type="evidence" value="ECO:0007669"/>
    <property type="project" value="UniProtKB-ARBA"/>
</dbReference>